<sequence length="126" mass="14562">MDTLTVSKDELGTLGLVSVKVQDIIIIKSLSEKKRIIIHTLTDVYYTMGTLVYWETALNSSGYNFLVLDRSEMINQDKVILLNPKTGDAYFERFVNKQSKKCGVAYHRVKDFVEFMLKYNPEIQLM</sequence>
<reference evidence="2" key="1">
    <citation type="submission" date="2016-08" db="EMBL/GenBank/DDBJ databases">
        <title>Complete Genome Seqeunce of Paenibacillus sp. BIHB 4019 from tea rhizoplane.</title>
        <authorList>
            <person name="Thakur R."/>
            <person name="Swarnkar M.K."/>
            <person name="Gulati A."/>
        </authorList>
    </citation>
    <scope>NUCLEOTIDE SEQUENCE [LARGE SCALE GENOMIC DNA]</scope>
    <source>
        <strain evidence="2">BIHB4019</strain>
    </source>
</reference>
<organism evidence="2">
    <name type="scientific">Paenibacillus sp. BIHB 4019</name>
    <dbReference type="NCBI Taxonomy" id="1870819"/>
    <lineage>
        <taxon>Bacteria</taxon>
        <taxon>Bacillati</taxon>
        <taxon>Bacillota</taxon>
        <taxon>Bacilli</taxon>
        <taxon>Bacillales</taxon>
        <taxon>Paenibacillaceae</taxon>
        <taxon>Paenibacillus</taxon>
    </lineage>
</organism>
<feature type="domain" description="HTH LytTR-type" evidence="1">
    <location>
        <begin position="14"/>
        <end position="117"/>
    </location>
</feature>
<dbReference type="InterPro" id="IPR007492">
    <property type="entry name" value="LytTR_DNA-bd_dom"/>
</dbReference>
<dbReference type="AlphaFoldDB" id="A0A1B2DTB1"/>
<dbReference type="Pfam" id="PF04397">
    <property type="entry name" value="LytTR"/>
    <property type="match status" value="1"/>
</dbReference>
<dbReference type="GO" id="GO:0003677">
    <property type="term" value="F:DNA binding"/>
    <property type="evidence" value="ECO:0007669"/>
    <property type="project" value="InterPro"/>
</dbReference>
<dbReference type="SMART" id="SM00850">
    <property type="entry name" value="LytTR"/>
    <property type="match status" value="1"/>
</dbReference>
<protein>
    <recommendedName>
        <fullName evidence="1">HTH LytTR-type domain-containing protein</fullName>
    </recommendedName>
</protein>
<accession>A0A1B2DTB1</accession>
<dbReference type="Gene3D" id="2.40.50.1020">
    <property type="entry name" value="LytTr DNA-binding domain"/>
    <property type="match status" value="1"/>
</dbReference>
<gene>
    <name evidence="2" type="ORF">BBD42_23565</name>
</gene>
<name>A0A1B2DTB1_9BACL</name>
<evidence type="ECO:0000313" key="2">
    <source>
        <dbReference type="EMBL" id="ANY70945.1"/>
    </source>
</evidence>
<dbReference type="EMBL" id="CP016808">
    <property type="protein sequence ID" value="ANY70945.1"/>
    <property type="molecule type" value="Genomic_DNA"/>
</dbReference>
<proteinExistence type="predicted"/>
<evidence type="ECO:0000259" key="1">
    <source>
        <dbReference type="SMART" id="SM00850"/>
    </source>
</evidence>